<dbReference type="Proteomes" id="UP000002417">
    <property type="component" value="Chromosome"/>
</dbReference>
<feature type="active site" description="Proton acceptor; for dehydratase activity" evidence="5">
    <location>
        <position position="937"/>
    </location>
</feature>
<dbReference type="Pfam" id="PF16197">
    <property type="entry name" value="KAsynt_C_assoc"/>
    <property type="match status" value="1"/>
</dbReference>
<dbReference type="InterPro" id="IPR049551">
    <property type="entry name" value="PKS_DH_C"/>
</dbReference>
<dbReference type="InterPro" id="IPR014030">
    <property type="entry name" value="Ketoacyl_synth_N"/>
</dbReference>
<dbReference type="InterPro" id="IPR020807">
    <property type="entry name" value="PKS_DH"/>
</dbReference>
<dbReference type="Pfam" id="PF00109">
    <property type="entry name" value="ketoacyl-synt"/>
    <property type="match status" value="1"/>
</dbReference>
<dbReference type="InterPro" id="IPR016036">
    <property type="entry name" value="Malonyl_transacylase_ACP-bd"/>
</dbReference>
<dbReference type="eggNOG" id="COG3321">
    <property type="taxonomic scope" value="Bacteria"/>
</dbReference>
<dbReference type="SMART" id="SM00826">
    <property type="entry name" value="PKS_DH"/>
    <property type="match status" value="1"/>
</dbReference>
<feature type="domain" description="Carrier" evidence="6">
    <location>
        <begin position="2330"/>
        <end position="2407"/>
    </location>
</feature>
<dbReference type="eggNOG" id="COG1028">
    <property type="taxonomic scope" value="Bacteria"/>
</dbReference>
<feature type="region of interest" description="C-terminal hotdog fold" evidence="5">
    <location>
        <begin position="1037"/>
        <end position="1183"/>
    </location>
</feature>
<dbReference type="PhylomeDB" id="A7ILY7"/>
<dbReference type="InterPro" id="IPR014043">
    <property type="entry name" value="Acyl_transferase_dom"/>
</dbReference>
<dbReference type="InterPro" id="IPR014031">
    <property type="entry name" value="Ketoacyl_synth_C"/>
</dbReference>
<dbReference type="SUPFAM" id="SSF52151">
    <property type="entry name" value="FabD/lysophospholipase-like"/>
    <property type="match status" value="1"/>
</dbReference>
<dbReference type="InterPro" id="IPR049900">
    <property type="entry name" value="PKS_mFAS_DH"/>
</dbReference>
<dbReference type="GO" id="GO:0004312">
    <property type="term" value="F:fatty acid synthase activity"/>
    <property type="evidence" value="ECO:0007669"/>
    <property type="project" value="TreeGrafter"/>
</dbReference>
<dbReference type="Pfam" id="PF14765">
    <property type="entry name" value="PS-DH"/>
    <property type="match status" value="1"/>
</dbReference>
<evidence type="ECO:0000256" key="1">
    <source>
        <dbReference type="ARBA" id="ARBA00022450"/>
    </source>
</evidence>
<accession>A7ILY7</accession>
<evidence type="ECO:0000259" key="7">
    <source>
        <dbReference type="PROSITE" id="PS52004"/>
    </source>
</evidence>
<dbReference type="GO" id="GO:0016491">
    <property type="term" value="F:oxidoreductase activity"/>
    <property type="evidence" value="ECO:0007669"/>
    <property type="project" value="InterPro"/>
</dbReference>
<proteinExistence type="predicted"/>
<dbReference type="InterPro" id="IPR036291">
    <property type="entry name" value="NAD(P)-bd_dom_sf"/>
</dbReference>
<dbReference type="eggNOG" id="COG0604">
    <property type="taxonomic scope" value="Bacteria"/>
</dbReference>
<keyword evidence="10" id="KW-1185">Reference proteome</keyword>
<dbReference type="InterPro" id="IPR013154">
    <property type="entry name" value="ADH-like_N"/>
</dbReference>
<feature type="domain" description="PKS/mFAS DH" evidence="8">
    <location>
        <begin position="908"/>
        <end position="1183"/>
    </location>
</feature>
<evidence type="ECO:0000259" key="6">
    <source>
        <dbReference type="PROSITE" id="PS50075"/>
    </source>
</evidence>
<dbReference type="Pfam" id="PF08659">
    <property type="entry name" value="KR"/>
    <property type="match status" value="1"/>
</dbReference>
<dbReference type="KEGG" id="xau:Xaut_3805"/>
<dbReference type="SMART" id="SM00823">
    <property type="entry name" value="PKS_PP"/>
    <property type="match status" value="1"/>
</dbReference>
<dbReference type="STRING" id="78245.Xaut_3805"/>
<dbReference type="SUPFAM" id="SSF47336">
    <property type="entry name" value="ACP-like"/>
    <property type="match status" value="1"/>
</dbReference>
<feature type="region of interest" description="N-terminal hotdog fold" evidence="5">
    <location>
        <begin position="908"/>
        <end position="1027"/>
    </location>
</feature>
<dbReference type="InterPro" id="IPR016035">
    <property type="entry name" value="Acyl_Trfase/lysoPLipase"/>
</dbReference>
<dbReference type="SUPFAM" id="SSF55048">
    <property type="entry name" value="Probable ACP-binding domain of malonyl-CoA ACP transacylase"/>
    <property type="match status" value="1"/>
</dbReference>
<dbReference type="SUPFAM" id="SSF53901">
    <property type="entry name" value="Thiolase-like"/>
    <property type="match status" value="1"/>
</dbReference>
<sequence>MDERLIRLSTCDLAIIGLACRLPGATDTASLWTLLQQERSAIRDFPTGRWPVELGLHPRRTEPGFAYTFAGGYLDTPFAFDPAAFGISPREVQQIDPQQRLLLEVVWEALEDAGLPASSPELGAVGVYVGASNVDYQMGASGDPAAIESHFMTGNSLSIISNRISYVFDWHGPSFTIDSACSSSFVALAQAAMALETGLIDTAVVAGVNLLLSPAPFIGFSRASMLSPTGRCRPFSSAADGYVRSEGAVAVILRRTTDARAANHRIRSHVVAAGVNSDGRTNGISLPSAEGQARLIAQTYRGLGIDGSSLAFVEAHGTGTPVGDPIEAQAIGSALGQGRATPLPMGSVKSNIGHLECVSGLAGLAKATLALEHSLYPRTLHLDGTNPNIAFSQLNLAPATEHVPLDLGRTPFAGICNYGFGGTNAHVVLRAAEPVPEVRPATAPARLLALSARTQDALRDLAGAYATRLEAADASGNVTPADIAAATRHQRDLFDLRLAVPVGPADAMSTALRSFAQSGGDASPVASGKALPQPGKVAFVYGGNGAQWVGMGRAAMARNAAFRSAFEAADLLYRDVGGTSLSEALDAPDLEERIGRTSVAQPLIFAIQVALTAALAEEGLAPDMVLGHSVGEVAAAVASGALDLEAAIRLIHHRSFRQEPFAGRGRMLALATGEAQARALLDTLGLPDLDLAAVNGPRSVTLSGSAEAIAHAEKAARLQRIAHMGIGVDYPFHSRLLDDAEAGIRADLEWLAPTATRLDFISTVTGTLLAGTALDAGYWWHNIREPVRFADAIATAGALGATHFIEISPRPILLSAARDTLKEAGFAAECLGSLSERDDAEETDPVRAIVAHAFVRGARLDTTRTFGAAPATPLALPPYPFQRQDFVLPRTSEALDLFGSFFGSTPTHPLLGRRVGQNIPDWRSFIDAHIVPYLADHKVEGEPVVPGAALAEMMLAAGRDTLGAGPLELLDFDILRPLTLADGTMREVSTRIDEVSRTCEIRARRRLGGGEFLLHAVGRIGRASGSPAHLDRPDPAALKPATPEAVYAAAERCGLGYGPSFRKILGVERDDDGAVARLSTQAPPTGLFACVHVIDPTSLDAALHSLFLDAHQVEGETRTHLPVRIGALRVWQQGVPVTESVLRRVHEGRFTSRVDISLLAADGSVVAEVEGLVLREVVLSRHDDAERQFRLAFEPLGKGVAATPDLHALADFTPAPTDAVLLLRGFVRSFVFETVRHIANGPDVVLPELMAARRVEAGAQDQFVRLMTYLEALGLAEAKAGGWALQDAQLLASQTIFRTLVARFPAANAEIRLAAHLMATLPGGLETGDLGPLPAAIADLFEEDGLIFQAGLNALRRAVAEQVATAAPARPHVVVGQPWTAGLVRTLLPFVREGTARITFAGGNTAAFERIAARPGADGFGFLDTGKPDLPHAPVDLVVGLAAGQPFDGNPDEAARIAQIGLGARIVLAHPVADAAMDLLSGTRTNAGQAPISKAELNAVLGEMGCSHIESIPLPDGLSTLVGTALPPVERRPAGRRSIMLGNAAVPDFCRILASEGELIGPGAPLPEPPSDDAAWDVIFPSVLAPDIAPRAALSACLLELKRIVGWAAGNKSVRLWIVTARGRPLEGITLDPSAVAICAFGRVVLNEHPELDLRLVDVDAFDADAARRLQGIVNSGDPETEIASYPEGAFGVRVLRGVREERAAADASRRVRLHVPQQGALGSLDWITDARKAPSAGEIEIEVAATGLNFRDVMLALGALDDDILGPGLTSASLGFECAGTVVRVGADVAALKVGDGVMGFAPDAFATHVTVPAWYAFRAPDGLALEAAAALPVAFATAWYGLVDCARLAPGELVLIHGAAGGVGLAAVNIALARGARVIATAGTPSKAALLRALGVEAVYNSRDLAFAREIARDHGAVDVVLNSLAGDAMAASLRLVKPFGRFVELGKRDFLANTAMGLRPFARNLSYFGVDLDQLLAHDPQRAKRVMADISDAFTSGQLHPLPYRAVDGENVGDAFRQMQGARHMGKIVVRPQQSGRLVAAAADTLVLREGVHLVIGGTGGFGLETALWLAGQTKGVVAVASRSGVRDGEAGARIAAANEAGARIVVAAADARDGDALTALVERLVTAHGPLRSIIHTAMVLEDGLVANLTAESLATVLAPKVDGVLALDRLTEAHPVDHFVVYSSASAMIGSPGQGAYVAANAFLEGVVRNRRSRGLAGLAVAWGAISDAGVIAKQEALGQRLARATGVAGIASSEALAFLGRLMARGQEAGPVTVYAQVNQTAIASQLAVLKTPTFPRLFSAAANEAGGDGAPLPERLAGLSEDAARDLLGALLAREIAGILRLPAEAVDPATPLAALGMDSLMALELRLTLEKKFGLELPLLAIGSGRTLADLTGVALASLRGTPEPASEAPEARPDATDAAMLEQHGVSLAPEDGSAILKAIGARRGATGRSA</sequence>
<keyword evidence="4" id="KW-0511">Multifunctional enzyme</keyword>
<dbReference type="PROSITE" id="PS00606">
    <property type="entry name" value="KS3_1"/>
    <property type="match status" value="1"/>
</dbReference>
<dbReference type="InterPro" id="IPR020841">
    <property type="entry name" value="PKS_Beta-ketoAc_synthase_dom"/>
</dbReference>
<dbReference type="InterPro" id="IPR020843">
    <property type="entry name" value="ER"/>
</dbReference>
<dbReference type="Pfam" id="PF08240">
    <property type="entry name" value="ADH_N"/>
    <property type="match status" value="1"/>
</dbReference>
<dbReference type="InterPro" id="IPR018201">
    <property type="entry name" value="Ketoacyl_synth_AS"/>
</dbReference>
<dbReference type="GO" id="GO:0004315">
    <property type="term" value="F:3-oxoacyl-[acyl-carrier-protein] synthase activity"/>
    <property type="evidence" value="ECO:0007669"/>
    <property type="project" value="InterPro"/>
</dbReference>
<dbReference type="PROSITE" id="PS52004">
    <property type="entry name" value="KS3_2"/>
    <property type="match status" value="1"/>
</dbReference>
<dbReference type="HOGENOM" id="CLU_000022_31_0_5"/>
<dbReference type="PROSITE" id="PS52019">
    <property type="entry name" value="PKS_MFAS_DH"/>
    <property type="match status" value="1"/>
</dbReference>
<gene>
    <name evidence="9" type="ordered locus">Xaut_3805</name>
</gene>
<dbReference type="Pfam" id="PF00550">
    <property type="entry name" value="PP-binding"/>
    <property type="match status" value="1"/>
</dbReference>
<reference evidence="9 10" key="1">
    <citation type="submission" date="2007-07" db="EMBL/GenBank/DDBJ databases">
        <title>Complete sequence of chromosome of Xanthobacter autotrophicus Py2.</title>
        <authorList>
            <consortium name="US DOE Joint Genome Institute"/>
            <person name="Copeland A."/>
            <person name="Lucas S."/>
            <person name="Lapidus A."/>
            <person name="Barry K."/>
            <person name="Glavina del Rio T."/>
            <person name="Hammon N."/>
            <person name="Israni S."/>
            <person name="Dalin E."/>
            <person name="Tice H."/>
            <person name="Pitluck S."/>
            <person name="Sims D."/>
            <person name="Brettin T."/>
            <person name="Bruce D."/>
            <person name="Detter J.C."/>
            <person name="Han C."/>
            <person name="Tapia R."/>
            <person name="Brainard J."/>
            <person name="Schmutz J."/>
            <person name="Larimer F."/>
            <person name="Land M."/>
            <person name="Hauser L."/>
            <person name="Kyrpides N."/>
            <person name="Kim E."/>
            <person name="Ensigns S.A."/>
            <person name="Richardson P."/>
        </authorList>
    </citation>
    <scope>NUCLEOTIDE SEQUENCE [LARGE SCALE GENOMIC DNA]</scope>
    <source>
        <strain evidence="10">ATCC BAA-1158 / Py2</strain>
    </source>
</reference>
<protein>
    <submittedName>
        <fullName evidence="9">Beta-ketoacyl synthase</fullName>
    </submittedName>
</protein>
<dbReference type="SUPFAM" id="SSF50129">
    <property type="entry name" value="GroES-like"/>
    <property type="match status" value="1"/>
</dbReference>
<dbReference type="InterPro" id="IPR057326">
    <property type="entry name" value="KR_dom"/>
</dbReference>
<dbReference type="Gene3D" id="3.10.129.110">
    <property type="entry name" value="Polyketide synthase dehydratase"/>
    <property type="match status" value="1"/>
</dbReference>
<dbReference type="SUPFAM" id="SSF51735">
    <property type="entry name" value="NAD(P)-binding Rossmann-fold domains"/>
    <property type="match status" value="3"/>
</dbReference>
<dbReference type="Gene3D" id="3.40.47.10">
    <property type="match status" value="1"/>
</dbReference>
<dbReference type="EMBL" id="CP000781">
    <property type="protein sequence ID" value="ABS69030.1"/>
    <property type="molecule type" value="Genomic_DNA"/>
</dbReference>
<dbReference type="PANTHER" id="PTHR43775:SF37">
    <property type="entry name" value="SI:DKEY-61P9.11"/>
    <property type="match status" value="1"/>
</dbReference>
<dbReference type="InterPro" id="IPR001227">
    <property type="entry name" value="Ac_transferase_dom_sf"/>
</dbReference>
<evidence type="ECO:0000313" key="10">
    <source>
        <dbReference type="Proteomes" id="UP000002417"/>
    </source>
</evidence>
<keyword evidence="2" id="KW-0597">Phosphoprotein</keyword>
<evidence type="ECO:0000256" key="2">
    <source>
        <dbReference type="ARBA" id="ARBA00022553"/>
    </source>
</evidence>
<dbReference type="Pfam" id="PF00698">
    <property type="entry name" value="Acyl_transf_1"/>
    <property type="match status" value="1"/>
</dbReference>
<name>A7ILY7_XANP2</name>
<evidence type="ECO:0000313" key="9">
    <source>
        <dbReference type="EMBL" id="ABS69030.1"/>
    </source>
</evidence>
<dbReference type="Pfam" id="PF13602">
    <property type="entry name" value="ADH_zinc_N_2"/>
    <property type="match status" value="1"/>
</dbReference>
<dbReference type="Gene3D" id="3.40.366.10">
    <property type="entry name" value="Malonyl-Coenzyme A Acyl Carrier Protein, domain 2"/>
    <property type="match status" value="1"/>
</dbReference>
<evidence type="ECO:0000259" key="8">
    <source>
        <dbReference type="PROSITE" id="PS52019"/>
    </source>
</evidence>
<dbReference type="CDD" id="cd05195">
    <property type="entry name" value="enoyl_red"/>
    <property type="match status" value="1"/>
</dbReference>
<feature type="active site" description="Proton donor; for dehydratase activity" evidence="5">
    <location>
        <position position="1100"/>
    </location>
</feature>
<dbReference type="PROSITE" id="PS50075">
    <property type="entry name" value="CARRIER"/>
    <property type="match status" value="1"/>
</dbReference>
<dbReference type="Gene3D" id="1.10.1200.10">
    <property type="entry name" value="ACP-like"/>
    <property type="match status" value="1"/>
</dbReference>
<dbReference type="SMART" id="SM00827">
    <property type="entry name" value="PKS_AT"/>
    <property type="match status" value="1"/>
</dbReference>
<feature type="domain" description="Ketosynthase family 3 (KS3)" evidence="7">
    <location>
        <begin position="10"/>
        <end position="431"/>
    </location>
</feature>
<dbReference type="PANTHER" id="PTHR43775">
    <property type="entry name" value="FATTY ACID SYNTHASE"/>
    <property type="match status" value="1"/>
</dbReference>
<dbReference type="GO" id="GO:0006633">
    <property type="term" value="P:fatty acid biosynthetic process"/>
    <property type="evidence" value="ECO:0007669"/>
    <property type="project" value="InterPro"/>
</dbReference>
<dbReference type="InterPro" id="IPR011032">
    <property type="entry name" value="GroES-like_sf"/>
</dbReference>
<dbReference type="OrthoDB" id="9778690at2"/>
<organism evidence="9 10">
    <name type="scientific">Xanthobacter autotrophicus (strain ATCC BAA-1158 / Py2)</name>
    <dbReference type="NCBI Taxonomy" id="78245"/>
    <lineage>
        <taxon>Bacteria</taxon>
        <taxon>Pseudomonadati</taxon>
        <taxon>Pseudomonadota</taxon>
        <taxon>Alphaproteobacteria</taxon>
        <taxon>Hyphomicrobiales</taxon>
        <taxon>Xanthobacteraceae</taxon>
        <taxon>Xanthobacter</taxon>
    </lineage>
</organism>
<dbReference type="Gene3D" id="3.90.180.10">
    <property type="entry name" value="Medium-chain alcohol dehydrogenases, catalytic domain"/>
    <property type="match status" value="1"/>
</dbReference>
<keyword evidence="1" id="KW-0596">Phosphopantetheine</keyword>
<dbReference type="Gene3D" id="3.40.50.720">
    <property type="entry name" value="NAD(P)-binding Rossmann-like Domain"/>
    <property type="match status" value="3"/>
</dbReference>
<evidence type="ECO:0000256" key="5">
    <source>
        <dbReference type="PROSITE-ProRule" id="PRU01363"/>
    </source>
</evidence>
<evidence type="ECO:0000256" key="3">
    <source>
        <dbReference type="ARBA" id="ARBA00022679"/>
    </source>
</evidence>
<dbReference type="SMART" id="SM00825">
    <property type="entry name" value="PKS_KS"/>
    <property type="match status" value="1"/>
</dbReference>
<dbReference type="InterPro" id="IPR020806">
    <property type="entry name" value="PKS_PP-bd"/>
</dbReference>
<dbReference type="Pfam" id="PF02801">
    <property type="entry name" value="Ketoacyl-synt_C"/>
    <property type="match status" value="1"/>
</dbReference>
<dbReference type="InterPro" id="IPR009081">
    <property type="entry name" value="PP-bd_ACP"/>
</dbReference>
<keyword evidence="3" id="KW-0808">Transferase</keyword>
<dbReference type="SMART" id="SM00829">
    <property type="entry name" value="PKS_ER"/>
    <property type="match status" value="1"/>
</dbReference>
<dbReference type="InterPro" id="IPR049552">
    <property type="entry name" value="PKS_DH_N"/>
</dbReference>
<dbReference type="InterPro" id="IPR042104">
    <property type="entry name" value="PKS_dehydratase_sf"/>
</dbReference>
<dbReference type="InterPro" id="IPR016039">
    <property type="entry name" value="Thiolase-like"/>
</dbReference>
<evidence type="ECO:0000256" key="4">
    <source>
        <dbReference type="ARBA" id="ARBA00023268"/>
    </source>
</evidence>
<dbReference type="InterPro" id="IPR013968">
    <property type="entry name" value="PKS_KR"/>
</dbReference>
<dbReference type="InterPro" id="IPR036736">
    <property type="entry name" value="ACP-like_sf"/>
</dbReference>
<dbReference type="FunFam" id="3.40.50.720:FF:000209">
    <property type="entry name" value="Polyketide synthase Pks12"/>
    <property type="match status" value="1"/>
</dbReference>
<dbReference type="Pfam" id="PF21089">
    <property type="entry name" value="PKS_DH_N"/>
    <property type="match status" value="1"/>
</dbReference>
<dbReference type="SMART" id="SM00822">
    <property type="entry name" value="PKS_KR"/>
    <property type="match status" value="1"/>
</dbReference>
<dbReference type="InterPro" id="IPR032821">
    <property type="entry name" value="PKS_assoc"/>
</dbReference>
<dbReference type="InterPro" id="IPR050091">
    <property type="entry name" value="PKS_NRPS_Biosynth_Enz"/>
</dbReference>
<dbReference type="Gene3D" id="3.30.70.3290">
    <property type="match status" value="1"/>
</dbReference>
<dbReference type="GO" id="GO:0031177">
    <property type="term" value="F:phosphopantetheine binding"/>
    <property type="evidence" value="ECO:0007669"/>
    <property type="project" value="InterPro"/>
</dbReference>
<dbReference type="CDD" id="cd00833">
    <property type="entry name" value="PKS"/>
    <property type="match status" value="1"/>
</dbReference>